<dbReference type="InterPro" id="IPR031803">
    <property type="entry name" value="BAT_GAF/HTH-assoc"/>
</dbReference>
<evidence type="ECO:0000256" key="1">
    <source>
        <dbReference type="ARBA" id="ARBA00023015"/>
    </source>
</evidence>
<dbReference type="RefSeq" id="WP_023395354.1">
    <property type="nucleotide sequence ID" value="NZ_ASGZ01000058.1"/>
</dbReference>
<dbReference type="PATRIC" id="fig|1324957.4.peg.2821"/>
<feature type="domain" description="HTH bat-type" evidence="3">
    <location>
        <begin position="176"/>
        <end position="227"/>
    </location>
</feature>
<dbReference type="eggNOG" id="arCOG02280">
    <property type="taxonomic scope" value="Archaea"/>
</dbReference>
<evidence type="ECO:0000313" key="5">
    <source>
        <dbReference type="EMBL" id="ESP87461.1"/>
    </source>
</evidence>
<organism evidence="5 6">
    <name type="scientific">Candidatus Halobonum tyrrellensis G22</name>
    <dbReference type="NCBI Taxonomy" id="1324957"/>
    <lineage>
        <taxon>Archaea</taxon>
        <taxon>Methanobacteriati</taxon>
        <taxon>Methanobacteriota</taxon>
        <taxon>Stenosarchaea group</taxon>
        <taxon>Halobacteria</taxon>
        <taxon>Halobacteriales</taxon>
        <taxon>Haloferacaceae</taxon>
        <taxon>Candidatus Halobonum</taxon>
    </lineage>
</organism>
<evidence type="ECO:0000259" key="4">
    <source>
        <dbReference type="Pfam" id="PF15915"/>
    </source>
</evidence>
<accession>V4GQY4</accession>
<keyword evidence="6" id="KW-1185">Reference proteome</keyword>
<dbReference type="STRING" id="1324957.K933_13903"/>
<dbReference type="InterPro" id="IPR007050">
    <property type="entry name" value="HTH_bacterioopsin"/>
</dbReference>
<keyword evidence="2" id="KW-0804">Transcription</keyword>
<keyword evidence="1" id="KW-0805">Transcription regulation</keyword>
<dbReference type="PANTHER" id="PTHR34236">
    <property type="entry name" value="DIMETHYL SULFOXIDE REDUCTASE TRANSCRIPTIONAL ACTIVATOR"/>
    <property type="match status" value="1"/>
</dbReference>
<reference evidence="5 6" key="1">
    <citation type="journal article" date="2013" name="Genome Announc.">
        <title>Draft Genome Sequence of 'Candidatus Halobonum tyrrellensis' Strain G22, Isolated from the Hypersaline Waters of Lake Tyrrell, Australia.</title>
        <authorList>
            <person name="Ugalde J.A."/>
            <person name="Narasingarao P."/>
            <person name="Kuo S."/>
            <person name="Podell S."/>
            <person name="Allen E.E."/>
        </authorList>
    </citation>
    <scope>NUCLEOTIDE SEQUENCE [LARGE SCALE GENOMIC DNA]</scope>
    <source>
        <strain evidence="5 6">G22</strain>
    </source>
</reference>
<feature type="domain" description="Bacterioopsin transcriptional activator GAF and HTH associated" evidence="4">
    <location>
        <begin position="41"/>
        <end position="173"/>
    </location>
</feature>
<proteinExistence type="predicted"/>
<gene>
    <name evidence="5" type="ORF">K933_13903</name>
</gene>
<sequence length="238" mass="25797">MSRTERPGADGGEAALAPARTNLARFSLAAEAVGLAGLFDRDPDASAELEPAVAAPDDLGLLVVRTERLTRDAVDEALRADPALDRAERFGGCDDAWEYGIRWADATRRLVGRVVGEGAVVSSATACGGRWYLRVTSRDRSTLLDVHELLGEFDPSADCLSVTTLDGSEQSARCVLTEKQRRTVMAAFEAGYYDVPRRATTEEIAEDLGVSHQALSERFRRAHAELVRAHLPVEDDAE</sequence>
<dbReference type="Pfam" id="PF15915">
    <property type="entry name" value="BAT"/>
    <property type="match status" value="1"/>
</dbReference>
<dbReference type="PANTHER" id="PTHR34236:SF1">
    <property type="entry name" value="DIMETHYL SULFOXIDE REDUCTASE TRANSCRIPTIONAL ACTIVATOR"/>
    <property type="match status" value="1"/>
</dbReference>
<protein>
    <submittedName>
        <fullName evidence="5">DNA binding domain-containing protein</fullName>
    </submittedName>
</protein>
<evidence type="ECO:0000313" key="6">
    <source>
        <dbReference type="Proteomes" id="UP000017840"/>
    </source>
</evidence>
<dbReference type="Pfam" id="PF04967">
    <property type="entry name" value="HTH_10"/>
    <property type="match status" value="1"/>
</dbReference>
<dbReference type="Proteomes" id="UP000017840">
    <property type="component" value="Unassembled WGS sequence"/>
</dbReference>
<evidence type="ECO:0000256" key="2">
    <source>
        <dbReference type="ARBA" id="ARBA00023163"/>
    </source>
</evidence>
<comment type="caution">
    <text evidence="5">The sequence shown here is derived from an EMBL/GenBank/DDBJ whole genome shotgun (WGS) entry which is preliminary data.</text>
</comment>
<dbReference type="EMBL" id="ASGZ01000058">
    <property type="protein sequence ID" value="ESP87461.1"/>
    <property type="molecule type" value="Genomic_DNA"/>
</dbReference>
<evidence type="ECO:0000259" key="3">
    <source>
        <dbReference type="Pfam" id="PF04967"/>
    </source>
</evidence>
<name>V4GQY4_9EURY</name>
<dbReference type="OrthoDB" id="202021at2157"/>
<dbReference type="AlphaFoldDB" id="V4GQY4"/>